<protein>
    <submittedName>
        <fullName evidence="2">Uncharacterized protein</fullName>
    </submittedName>
</protein>
<dbReference type="Proteomes" id="UP000655208">
    <property type="component" value="Unassembled WGS sequence"/>
</dbReference>
<sequence length="64" mass="7202">MLTGGILWVPPQSDGNKQTKPRAKLIEARPVLNRNVGLTSSSNDFRRTMLTQLVMTARKVRRVP</sequence>
<accession>A0A917TDB5</accession>
<reference evidence="2" key="1">
    <citation type="journal article" date="2014" name="Int. J. Syst. Evol. Microbiol.">
        <title>Complete genome sequence of Corynebacterium casei LMG S-19264T (=DSM 44701T), isolated from a smear-ripened cheese.</title>
        <authorList>
            <consortium name="US DOE Joint Genome Institute (JGI-PGF)"/>
            <person name="Walter F."/>
            <person name="Albersmeier A."/>
            <person name="Kalinowski J."/>
            <person name="Ruckert C."/>
        </authorList>
    </citation>
    <scope>NUCLEOTIDE SEQUENCE</scope>
    <source>
        <strain evidence="2">CGMCC 4.7308</strain>
    </source>
</reference>
<dbReference type="EMBL" id="BMNA01000024">
    <property type="protein sequence ID" value="GGM19240.1"/>
    <property type="molecule type" value="Genomic_DNA"/>
</dbReference>
<gene>
    <name evidence="2" type="ORF">GCM10011594_44090</name>
</gene>
<feature type="region of interest" description="Disordered" evidence="1">
    <location>
        <begin position="1"/>
        <end position="20"/>
    </location>
</feature>
<proteinExistence type="predicted"/>
<evidence type="ECO:0000256" key="1">
    <source>
        <dbReference type="SAM" id="MobiDB-lite"/>
    </source>
</evidence>
<keyword evidence="3" id="KW-1185">Reference proteome</keyword>
<name>A0A917TDB5_9ACTN</name>
<organism evidence="2 3">
    <name type="scientific">Nakamurella endophytica</name>
    <dbReference type="NCBI Taxonomy" id="1748367"/>
    <lineage>
        <taxon>Bacteria</taxon>
        <taxon>Bacillati</taxon>
        <taxon>Actinomycetota</taxon>
        <taxon>Actinomycetes</taxon>
        <taxon>Nakamurellales</taxon>
        <taxon>Nakamurellaceae</taxon>
        <taxon>Nakamurella</taxon>
    </lineage>
</organism>
<evidence type="ECO:0000313" key="2">
    <source>
        <dbReference type="EMBL" id="GGM19240.1"/>
    </source>
</evidence>
<evidence type="ECO:0000313" key="3">
    <source>
        <dbReference type="Proteomes" id="UP000655208"/>
    </source>
</evidence>
<dbReference type="AlphaFoldDB" id="A0A917TDB5"/>
<comment type="caution">
    <text evidence="2">The sequence shown here is derived from an EMBL/GenBank/DDBJ whole genome shotgun (WGS) entry which is preliminary data.</text>
</comment>
<reference evidence="2" key="2">
    <citation type="submission" date="2020-09" db="EMBL/GenBank/DDBJ databases">
        <authorList>
            <person name="Sun Q."/>
            <person name="Zhou Y."/>
        </authorList>
    </citation>
    <scope>NUCLEOTIDE SEQUENCE</scope>
    <source>
        <strain evidence="2">CGMCC 4.7308</strain>
    </source>
</reference>